<proteinExistence type="predicted"/>
<evidence type="ECO:0000313" key="1">
    <source>
        <dbReference type="EMBL" id="KAF0315608.1"/>
    </source>
</evidence>
<keyword evidence="2" id="KW-1185">Reference proteome</keyword>
<protein>
    <submittedName>
        <fullName evidence="1">Uncharacterized protein</fullName>
    </submittedName>
</protein>
<gene>
    <name evidence="1" type="ORF">GQ607_017150</name>
</gene>
<comment type="caution">
    <text evidence="1">The sequence shown here is derived from an EMBL/GenBank/DDBJ whole genome shotgun (WGS) entry which is preliminary data.</text>
</comment>
<dbReference type="AlphaFoldDB" id="A0A8H3ZE03"/>
<sequence length="70" mass="8013">MVKSRPEQLLVLRSAHTIVGEEEEDDAATLFWEEGDWRKARLSTRVAELLLLVVAIRKVSGAGRRGQRRR</sequence>
<dbReference type="Proteomes" id="UP000434172">
    <property type="component" value="Unassembled WGS sequence"/>
</dbReference>
<dbReference type="EMBL" id="WOWK01000194">
    <property type="protein sequence ID" value="KAF0315608.1"/>
    <property type="molecule type" value="Genomic_DNA"/>
</dbReference>
<name>A0A8H3ZE03_9PEZI</name>
<reference evidence="1 2" key="1">
    <citation type="submission" date="2019-12" db="EMBL/GenBank/DDBJ databases">
        <title>A genome sequence resource for the geographically widespread anthracnose pathogen Colletotrichum asianum.</title>
        <authorList>
            <person name="Meng Y."/>
        </authorList>
    </citation>
    <scope>NUCLEOTIDE SEQUENCE [LARGE SCALE GENOMIC DNA]</scope>
    <source>
        <strain evidence="1 2">ICMP 18580</strain>
    </source>
</reference>
<organism evidence="1 2">
    <name type="scientific">Colletotrichum asianum</name>
    <dbReference type="NCBI Taxonomy" id="702518"/>
    <lineage>
        <taxon>Eukaryota</taxon>
        <taxon>Fungi</taxon>
        <taxon>Dikarya</taxon>
        <taxon>Ascomycota</taxon>
        <taxon>Pezizomycotina</taxon>
        <taxon>Sordariomycetes</taxon>
        <taxon>Hypocreomycetidae</taxon>
        <taxon>Glomerellales</taxon>
        <taxon>Glomerellaceae</taxon>
        <taxon>Colletotrichum</taxon>
        <taxon>Colletotrichum gloeosporioides species complex</taxon>
    </lineage>
</organism>
<evidence type="ECO:0000313" key="2">
    <source>
        <dbReference type="Proteomes" id="UP000434172"/>
    </source>
</evidence>
<accession>A0A8H3ZE03</accession>